<keyword evidence="2" id="KW-1185">Reference proteome</keyword>
<reference evidence="2" key="1">
    <citation type="journal article" date="2019" name="Int. J. Syst. Evol. Microbiol.">
        <title>The Global Catalogue of Microorganisms (GCM) 10K type strain sequencing project: providing services to taxonomists for standard genome sequencing and annotation.</title>
        <authorList>
            <consortium name="The Broad Institute Genomics Platform"/>
            <consortium name="The Broad Institute Genome Sequencing Center for Infectious Disease"/>
            <person name="Wu L."/>
            <person name="Ma J."/>
        </authorList>
    </citation>
    <scope>NUCLEOTIDE SEQUENCE [LARGE SCALE GENOMIC DNA]</scope>
    <source>
        <strain evidence="2">CGMCC 4.7192</strain>
    </source>
</reference>
<evidence type="ECO:0000313" key="1">
    <source>
        <dbReference type="EMBL" id="MFD2206725.1"/>
    </source>
</evidence>
<dbReference type="EMBL" id="JBHUII010000007">
    <property type="protein sequence ID" value="MFD2206725.1"/>
    <property type="molecule type" value="Genomic_DNA"/>
</dbReference>
<proteinExistence type="predicted"/>
<comment type="caution">
    <text evidence="1">The sequence shown here is derived from an EMBL/GenBank/DDBJ whole genome shotgun (WGS) entry which is preliminary data.</text>
</comment>
<gene>
    <name evidence="1" type="ORF">ACFSKO_13925</name>
</gene>
<name>A0ABW5BPA0_9PROT</name>
<organism evidence="1 2">
    <name type="scientific">Kiloniella antarctica</name>
    <dbReference type="NCBI Taxonomy" id="1550907"/>
    <lineage>
        <taxon>Bacteria</taxon>
        <taxon>Pseudomonadati</taxon>
        <taxon>Pseudomonadota</taxon>
        <taxon>Alphaproteobacteria</taxon>
        <taxon>Rhodospirillales</taxon>
        <taxon>Kiloniellaceae</taxon>
        <taxon>Kiloniella</taxon>
    </lineage>
</organism>
<accession>A0ABW5BPA0</accession>
<evidence type="ECO:0000313" key="2">
    <source>
        <dbReference type="Proteomes" id="UP001597294"/>
    </source>
</evidence>
<dbReference type="RefSeq" id="WP_380252639.1">
    <property type="nucleotide sequence ID" value="NZ_JBHUII010000007.1"/>
</dbReference>
<sequence length="395" mass="44487">MRYSMWAYPWDLQDLGLKTTYDEYHNKAGVNSISLAVSYHAGRFLQPRSPHRKSYFPQDGTIYFTPEQNRWDDQEIKPLVADNLHEKGDMLSALIKDRQKHGLAVSCWTVCLHNTRLGMQHPDHVTRNAFGDPSFYSLCPSSPAARSYVTTLIADLTHNYRPDMVELETTGFMGFDHGYHHEKDGIGLTPEDTFLLSLCFCDHCTQTAARNGVDALSAQKLVKELIESACSRDIPSPIFPNFPEDGIATFKDLPALYDYLKWRSQPVTSLLESIKNAAHPDSKILLIEGENAWRDGFDLKAVGKVCDGMILCAYSANPKMITETVKRTREKLGESNYLGFGASAFYEHTQSSDDLRQRIQAAITAGADGINFYNYGLIPEPRLKWIKASIEDSQA</sequence>
<dbReference type="Proteomes" id="UP001597294">
    <property type="component" value="Unassembled WGS sequence"/>
</dbReference>
<dbReference type="Gene3D" id="3.20.20.80">
    <property type="entry name" value="Glycosidases"/>
    <property type="match status" value="1"/>
</dbReference>
<protein>
    <submittedName>
        <fullName evidence="1">Uncharacterized protein</fullName>
    </submittedName>
</protein>